<gene>
    <name evidence="1" type="ORF">MAIT1_02059</name>
</gene>
<dbReference type="AlphaFoldDB" id="A0A1Y2K212"/>
<organism evidence="1 2">
    <name type="scientific">Magnetofaba australis IT-1</name>
    <dbReference type="NCBI Taxonomy" id="1434232"/>
    <lineage>
        <taxon>Bacteria</taxon>
        <taxon>Pseudomonadati</taxon>
        <taxon>Pseudomonadota</taxon>
        <taxon>Magnetococcia</taxon>
        <taxon>Magnetococcales</taxon>
        <taxon>Magnetococcaceae</taxon>
        <taxon>Magnetofaba</taxon>
    </lineage>
</organism>
<name>A0A1Y2K212_9PROT</name>
<dbReference type="Gene3D" id="3.40.630.30">
    <property type="match status" value="1"/>
</dbReference>
<dbReference type="EMBL" id="LVJN01000020">
    <property type="protein sequence ID" value="OSM01989.1"/>
    <property type="molecule type" value="Genomic_DNA"/>
</dbReference>
<keyword evidence="2" id="KW-1185">Reference proteome</keyword>
<dbReference type="InterPro" id="IPR007434">
    <property type="entry name" value="FemAB-like"/>
</dbReference>
<reference evidence="1 2" key="1">
    <citation type="journal article" date="2016" name="BMC Genomics">
        <title>Combined genomic and structural analyses of a cultured magnetotactic bacterium reveals its niche adaptation to a dynamic environment.</title>
        <authorList>
            <person name="Araujo A.C."/>
            <person name="Morillo V."/>
            <person name="Cypriano J."/>
            <person name="Teixeira L.C."/>
            <person name="Leao P."/>
            <person name="Lyra S."/>
            <person name="Almeida L.G."/>
            <person name="Bazylinski D.A."/>
            <person name="Vasconcellos A.T."/>
            <person name="Abreu F."/>
            <person name="Lins U."/>
        </authorList>
    </citation>
    <scope>NUCLEOTIDE SEQUENCE [LARGE SCALE GENOMIC DNA]</scope>
    <source>
        <strain evidence="1 2">IT-1</strain>
    </source>
</reference>
<dbReference type="OrthoDB" id="9776898at2"/>
<sequence>MKLSIHREITAIDPAAWSALLTDDAPFMEYRFLRALESSRSVGAGTGWLPYYLTVTDEEGLLGAQILYEKEHSYGEYIFDWQWAQAYAQHGRPYYPKLISAVPFTPATTRKLLIHPRAERALVAQTLIGGAEALARERDCHSVHHLFLHGDELGDFSQSGPPIRHSLQFHWRNNGYGSFEDFLADLKNRKRKQIRKERAAVADSNVAIHAFTGDALTPELGDVMRRFYLTTCEEKGAYPYLRAGFFPTLFNTFADHTLLLLARENDEWVAGSLFFYNDHALYGRYWGCVADHDFLHFEMCYYQGIDWAIAHELPLFEAGAQGPHKLPRGFLPSLTYSAHHLFDAEFHEAIGRYIEMEKQAIAEEQAEWMTQSPFRSIDEGA</sequence>
<dbReference type="STRING" id="1434232.MAIT1_02059"/>
<evidence type="ECO:0000313" key="1">
    <source>
        <dbReference type="EMBL" id="OSM01989.1"/>
    </source>
</evidence>
<dbReference type="RefSeq" id="WP_085444485.1">
    <property type="nucleotide sequence ID" value="NZ_LVJN01000020.1"/>
</dbReference>
<evidence type="ECO:0000313" key="2">
    <source>
        <dbReference type="Proteomes" id="UP000194003"/>
    </source>
</evidence>
<comment type="caution">
    <text evidence="1">The sequence shown here is derived from an EMBL/GenBank/DDBJ whole genome shotgun (WGS) entry which is preliminary data.</text>
</comment>
<dbReference type="SUPFAM" id="SSF55729">
    <property type="entry name" value="Acyl-CoA N-acyltransferases (Nat)"/>
    <property type="match status" value="1"/>
</dbReference>
<evidence type="ECO:0008006" key="3">
    <source>
        <dbReference type="Google" id="ProtNLM"/>
    </source>
</evidence>
<proteinExistence type="predicted"/>
<dbReference type="Pfam" id="PF04339">
    <property type="entry name" value="FemAB_like"/>
    <property type="match status" value="1"/>
</dbReference>
<dbReference type="InterPro" id="IPR016181">
    <property type="entry name" value="Acyl_CoA_acyltransferase"/>
</dbReference>
<dbReference type="PANTHER" id="PTHR47017">
    <property type="entry name" value="ACYL-COA"/>
    <property type="match status" value="1"/>
</dbReference>
<protein>
    <recommendedName>
        <fullName evidence="3">GNAT family N-acetyltransferase</fullName>
    </recommendedName>
</protein>
<accession>A0A1Y2K212</accession>
<dbReference type="Proteomes" id="UP000194003">
    <property type="component" value="Unassembled WGS sequence"/>
</dbReference>
<dbReference type="PANTHER" id="PTHR47017:SF1">
    <property type="entry name" value="ACYL-COA"/>
    <property type="match status" value="1"/>
</dbReference>